<evidence type="ECO:0000313" key="1">
    <source>
        <dbReference type="EMBL" id="KAK9933111.1"/>
    </source>
</evidence>
<gene>
    <name evidence="1" type="ORF">M0R45_020319</name>
</gene>
<protein>
    <submittedName>
        <fullName evidence="1">Uncharacterized protein</fullName>
    </submittedName>
</protein>
<dbReference type="EMBL" id="JBEDUW010000004">
    <property type="protein sequence ID" value="KAK9933111.1"/>
    <property type="molecule type" value="Genomic_DNA"/>
</dbReference>
<accession>A0AAW1XA48</accession>
<dbReference type="AlphaFoldDB" id="A0AAW1XA48"/>
<name>A0AAW1XA48_RUBAR</name>
<evidence type="ECO:0000313" key="2">
    <source>
        <dbReference type="Proteomes" id="UP001457282"/>
    </source>
</evidence>
<reference evidence="1 2" key="1">
    <citation type="journal article" date="2023" name="G3 (Bethesda)">
        <title>A chromosome-length genome assembly and annotation of blackberry (Rubus argutus, cv. 'Hillquist').</title>
        <authorList>
            <person name="Bruna T."/>
            <person name="Aryal R."/>
            <person name="Dudchenko O."/>
            <person name="Sargent D.J."/>
            <person name="Mead D."/>
            <person name="Buti M."/>
            <person name="Cavallini A."/>
            <person name="Hytonen T."/>
            <person name="Andres J."/>
            <person name="Pham M."/>
            <person name="Weisz D."/>
            <person name="Mascagni F."/>
            <person name="Usai G."/>
            <person name="Natali L."/>
            <person name="Bassil N."/>
            <person name="Fernandez G.E."/>
            <person name="Lomsadze A."/>
            <person name="Armour M."/>
            <person name="Olukolu B."/>
            <person name="Poorten T."/>
            <person name="Britton C."/>
            <person name="Davik J."/>
            <person name="Ashrafi H."/>
            <person name="Aiden E.L."/>
            <person name="Borodovsky M."/>
            <person name="Worthington M."/>
        </authorList>
    </citation>
    <scope>NUCLEOTIDE SEQUENCE [LARGE SCALE GENOMIC DNA]</scope>
    <source>
        <strain evidence="1">PI 553951</strain>
    </source>
</reference>
<comment type="caution">
    <text evidence="1">The sequence shown here is derived from an EMBL/GenBank/DDBJ whole genome shotgun (WGS) entry which is preliminary data.</text>
</comment>
<organism evidence="1 2">
    <name type="scientific">Rubus argutus</name>
    <name type="common">Southern blackberry</name>
    <dbReference type="NCBI Taxonomy" id="59490"/>
    <lineage>
        <taxon>Eukaryota</taxon>
        <taxon>Viridiplantae</taxon>
        <taxon>Streptophyta</taxon>
        <taxon>Embryophyta</taxon>
        <taxon>Tracheophyta</taxon>
        <taxon>Spermatophyta</taxon>
        <taxon>Magnoliopsida</taxon>
        <taxon>eudicotyledons</taxon>
        <taxon>Gunneridae</taxon>
        <taxon>Pentapetalae</taxon>
        <taxon>rosids</taxon>
        <taxon>fabids</taxon>
        <taxon>Rosales</taxon>
        <taxon>Rosaceae</taxon>
        <taxon>Rosoideae</taxon>
        <taxon>Rosoideae incertae sedis</taxon>
        <taxon>Rubus</taxon>
    </lineage>
</organism>
<proteinExistence type="predicted"/>
<keyword evidence="2" id="KW-1185">Reference proteome</keyword>
<sequence length="67" mass="7586">MIAASSPFEMWRVRHLSSLAALNGSIQAFLCLNFHCQEKHHSLIRDNNGDTILHAASPVNTSVWHFR</sequence>
<dbReference type="Proteomes" id="UP001457282">
    <property type="component" value="Unassembled WGS sequence"/>
</dbReference>